<dbReference type="OrthoDB" id="8927965at2"/>
<dbReference type="EMBL" id="SDKK01000022">
    <property type="protein sequence ID" value="TYC54278.1"/>
    <property type="molecule type" value="Genomic_DNA"/>
</dbReference>
<evidence type="ECO:0000313" key="1">
    <source>
        <dbReference type="EMBL" id="TYC54278.1"/>
    </source>
</evidence>
<comment type="caution">
    <text evidence="1">The sequence shown here is derived from an EMBL/GenBank/DDBJ whole genome shotgun (WGS) entry which is preliminary data.</text>
</comment>
<proteinExistence type="predicted"/>
<keyword evidence="2" id="KW-1185">Reference proteome</keyword>
<accession>A0A6C2CKB0</accession>
<evidence type="ECO:0000313" key="2">
    <source>
        <dbReference type="Proteomes" id="UP000389128"/>
    </source>
</evidence>
<dbReference type="RefSeq" id="WP_148580772.1">
    <property type="nucleotide sequence ID" value="NZ_JAVEUW010000063.1"/>
</dbReference>
<name>A0A6C2CKB0_9RHOO</name>
<dbReference type="Proteomes" id="UP000389128">
    <property type="component" value="Unassembled WGS sequence"/>
</dbReference>
<protein>
    <submittedName>
        <fullName evidence="1">Uncharacterized protein</fullName>
    </submittedName>
</protein>
<organism evidence="1 2">
    <name type="scientific">Zoogloea oleivorans</name>
    <dbReference type="NCBI Taxonomy" id="1552750"/>
    <lineage>
        <taxon>Bacteria</taxon>
        <taxon>Pseudomonadati</taxon>
        <taxon>Pseudomonadota</taxon>
        <taxon>Betaproteobacteria</taxon>
        <taxon>Rhodocyclales</taxon>
        <taxon>Zoogloeaceae</taxon>
        <taxon>Zoogloea</taxon>
    </lineage>
</organism>
<sequence length="154" mass="17176">MRQNLVSLELTAADIARLDEAIATIEELFTPFISLSAKQVRSLTKMGDKSEFFCRQTVRVLEQNPEILPPTFDLSEVQRDIAAFDLLRSRLLRLEELAAKGRDTGMALGSDILTAALEGYALVKLFGKSEGLETLRQAMALRRPPRRKASDLTP</sequence>
<dbReference type="AlphaFoldDB" id="A0A6C2CKB0"/>
<reference evidence="1 2" key="1">
    <citation type="submission" date="2019-01" db="EMBL/GenBank/DDBJ databases">
        <title>Zoogloea oleivorans genome sequencing and assembly.</title>
        <authorList>
            <person name="Tancsics A."/>
            <person name="Farkas M."/>
            <person name="Kriszt B."/>
            <person name="Maroti G."/>
            <person name="Horvath B."/>
        </authorList>
    </citation>
    <scope>NUCLEOTIDE SEQUENCE [LARGE SCALE GENOMIC DNA]</scope>
    <source>
        <strain evidence="1 2">Buc</strain>
    </source>
</reference>
<gene>
    <name evidence="1" type="ORF">ETQ85_19570</name>
</gene>